<keyword evidence="1 3" id="KW-0808">Transferase</keyword>
<dbReference type="Pfam" id="PF01648">
    <property type="entry name" value="ACPS"/>
    <property type="match status" value="1"/>
</dbReference>
<protein>
    <submittedName>
        <fullName evidence="3">4'-phosphopantetheinyl transferase superfamily protein</fullName>
    </submittedName>
</protein>
<comment type="caution">
    <text evidence="3">The sequence shown here is derived from an EMBL/GenBank/DDBJ whole genome shotgun (WGS) entry which is preliminary data.</text>
</comment>
<reference evidence="4" key="1">
    <citation type="submission" date="2023-07" db="EMBL/GenBank/DDBJ databases">
        <title>Dyadobacter sp. nov 'subterranea' isolated from contaminted grondwater.</title>
        <authorList>
            <person name="Szabo I."/>
            <person name="Al-Omari J."/>
            <person name="Szerdahelyi S.G."/>
            <person name="Rado J."/>
        </authorList>
    </citation>
    <scope>NUCLEOTIDE SEQUENCE [LARGE SCALE GENOMIC DNA]</scope>
    <source>
        <strain evidence="4">UP-52</strain>
    </source>
</reference>
<dbReference type="Proteomes" id="UP000634134">
    <property type="component" value="Unassembled WGS sequence"/>
</dbReference>
<evidence type="ECO:0000313" key="3">
    <source>
        <dbReference type="EMBL" id="MBE9464139.1"/>
    </source>
</evidence>
<evidence type="ECO:0000259" key="2">
    <source>
        <dbReference type="Pfam" id="PF01648"/>
    </source>
</evidence>
<evidence type="ECO:0000313" key="4">
    <source>
        <dbReference type="Proteomes" id="UP000634134"/>
    </source>
</evidence>
<sequence length="207" mass="23714">MGLVYKKILNGRSILGLWEISESLEELMLQLKPSDFELEKLDKKINNKRKSESLAVRLLLDQLLEGKPEISYDENGKPFLNSTDYEISISHSEKYAAVYLVKGKSAGVDIQKIKADIGKGIDFFLNDDEQLWVDKTDFILINILWSAKESVYKFAGIKDLDPRNHMSVNPFLAKPDGEITVSFGQEKRETISIQYEVFEDYVLTRTL</sequence>
<dbReference type="SUPFAM" id="SSF56214">
    <property type="entry name" value="4'-phosphopantetheinyl transferase"/>
    <property type="match status" value="2"/>
</dbReference>
<dbReference type="InterPro" id="IPR008278">
    <property type="entry name" value="4-PPantetheinyl_Trfase_dom"/>
</dbReference>
<dbReference type="EMBL" id="JACYGY010000001">
    <property type="protein sequence ID" value="MBE9464139.1"/>
    <property type="molecule type" value="Genomic_DNA"/>
</dbReference>
<dbReference type="GO" id="GO:0016740">
    <property type="term" value="F:transferase activity"/>
    <property type="evidence" value="ECO:0007669"/>
    <property type="project" value="UniProtKB-KW"/>
</dbReference>
<accession>A0ABR9WG88</accession>
<dbReference type="Gene3D" id="3.90.470.20">
    <property type="entry name" value="4'-phosphopantetheinyl transferase domain"/>
    <property type="match status" value="1"/>
</dbReference>
<name>A0ABR9WG88_9BACT</name>
<dbReference type="RefSeq" id="WP_194122216.1">
    <property type="nucleotide sequence ID" value="NZ_JACYGY010000001.1"/>
</dbReference>
<evidence type="ECO:0000256" key="1">
    <source>
        <dbReference type="ARBA" id="ARBA00022679"/>
    </source>
</evidence>
<proteinExistence type="predicted"/>
<dbReference type="InterPro" id="IPR037143">
    <property type="entry name" value="4-PPantetheinyl_Trfase_dom_sf"/>
</dbReference>
<feature type="domain" description="4'-phosphopantetheinyl transferase" evidence="2">
    <location>
        <begin position="107"/>
        <end position="204"/>
    </location>
</feature>
<keyword evidence="4" id="KW-1185">Reference proteome</keyword>
<organism evidence="3 4">
    <name type="scientific">Dyadobacter subterraneus</name>
    <dbReference type="NCBI Taxonomy" id="2773304"/>
    <lineage>
        <taxon>Bacteria</taxon>
        <taxon>Pseudomonadati</taxon>
        <taxon>Bacteroidota</taxon>
        <taxon>Cytophagia</taxon>
        <taxon>Cytophagales</taxon>
        <taxon>Spirosomataceae</taxon>
        <taxon>Dyadobacter</taxon>
    </lineage>
</organism>
<gene>
    <name evidence="3" type="ORF">IEE83_19815</name>
</gene>